<accession>A0A0M0BT93</accession>
<reference evidence="3 4" key="1">
    <citation type="submission" date="2015-06" db="EMBL/GenBank/DDBJ databases">
        <title>New insights into the roles of widespread benthic archaea in carbon and nitrogen cycling.</title>
        <authorList>
            <person name="Lazar C.S."/>
            <person name="Baker B.J."/>
            <person name="Seitz K.W."/>
            <person name="Hyde A.S."/>
            <person name="Dick G.J."/>
            <person name="Hinrichs K.-U."/>
            <person name="Teske A.P."/>
        </authorList>
    </citation>
    <scope>NUCLEOTIDE SEQUENCE [LARGE SCALE GENOMIC DNA]</scope>
    <source>
        <strain evidence="3">SG8-32-1</strain>
    </source>
</reference>
<evidence type="ECO:0000256" key="1">
    <source>
        <dbReference type="SAM" id="Phobius"/>
    </source>
</evidence>
<comment type="caution">
    <text evidence="3">The sequence shown here is derived from an EMBL/GenBank/DDBJ whole genome shotgun (WGS) entry which is preliminary data.</text>
</comment>
<sequence length="336" mass="38194">MEKSSVPPSVTVVVPVRNGEQTIEPLLESLQKLDYNNDKVEVIIVDGNSTDMTQDIVKKYPVKLVVEKRKGLNVARNTGIKKGNGEIVAFTDSDCIVPSNWVTKIVENFKNPQVSCVGGSAKALNSDFVSQYADNSIVRLMPFFTKREELDKVKPFFRHPAGCNMAYRKKVAEEIGYFDENIQYGFDEVEFADRVCKAGYRMVLDPNVLVWHKHRSTLGEFLKQNFQYGRGSGLVLRRNKLNDSVSRWAFMGLIGFISWLLIVGSLLFLNFSSNISIFFWLLFGFTGFPLLIVASVYGYRAIRNKKIARVIIYPVIDIFRTLAFCCGQVYQLFKKT</sequence>
<organism evidence="3 4">
    <name type="scientific">miscellaneous Crenarchaeota group-1 archaeon SG8-32-1</name>
    <dbReference type="NCBI Taxonomy" id="1685124"/>
    <lineage>
        <taxon>Archaea</taxon>
        <taxon>Candidatus Bathyarchaeota</taxon>
        <taxon>MCG-1</taxon>
    </lineage>
</organism>
<dbReference type="Gene3D" id="3.90.550.10">
    <property type="entry name" value="Spore Coat Polysaccharide Biosynthesis Protein SpsA, Chain A"/>
    <property type="match status" value="1"/>
</dbReference>
<dbReference type="Proteomes" id="UP000037237">
    <property type="component" value="Unassembled WGS sequence"/>
</dbReference>
<dbReference type="InterPro" id="IPR029044">
    <property type="entry name" value="Nucleotide-diphossugar_trans"/>
</dbReference>
<feature type="transmembrane region" description="Helical" evidence="1">
    <location>
        <begin position="277"/>
        <end position="299"/>
    </location>
</feature>
<feature type="domain" description="Glycosyltransferase 2-like" evidence="2">
    <location>
        <begin position="11"/>
        <end position="176"/>
    </location>
</feature>
<keyword evidence="1" id="KW-0812">Transmembrane</keyword>
<evidence type="ECO:0000259" key="2">
    <source>
        <dbReference type="Pfam" id="PF00535"/>
    </source>
</evidence>
<evidence type="ECO:0000313" key="4">
    <source>
        <dbReference type="Proteomes" id="UP000037237"/>
    </source>
</evidence>
<protein>
    <recommendedName>
        <fullName evidence="2">Glycosyltransferase 2-like domain-containing protein</fullName>
    </recommendedName>
</protein>
<name>A0A0M0BT93_9ARCH</name>
<feature type="transmembrane region" description="Helical" evidence="1">
    <location>
        <begin position="248"/>
        <end position="271"/>
    </location>
</feature>
<evidence type="ECO:0000313" key="3">
    <source>
        <dbReference type="EMBL" id="KON31828.1"/>
    </source>
</evidence>
<dbReference type="EMBL" id="LFWU01000088">
    <property type="protein sequence ID" value="KON31828.1"/>
    <property type="molecule type" value="Genomic_DNA"/>
</dbReference>
<gene>
    <name evidence="3" type="ORF">AC477_03760</name>
</gene>
<dbReference type="SUPFAM" id="SSF53448">
    <property type="entry name" value="Nucleotide-diphospho-sugar transferases"/>
    <property type="match status" value="1"/>
</dbReference>
<dbReference type="PANTHER" id="PTHR43685">
    <property type="entry name" value="GLYCOSYLTRANSFERASE"/>
    <property type="match status" value="1"/>
</dbReference>
<dbReference type="PANTHER" id="PTHR43685:SF2">
    <property type="entry name" value="GLYCOSYLTRANSFERASE 2-LIKE DOMAIN-CONTAINING PROTEIN"/>
    <property type="match status" value="1"/>
</dbReference>
<dbReference type="InterPro" id="IPR050834">
    <property type="entry name" value="Glycosyltransf_2"/>
</dbReference>
<dbReference type="InterPro" id="IPR001173">
    <property type="entry name" value="Glyco_trans_2-like"/>
</dbReference>
<dbReference type="Pfam" id="PF00535">
    <property type="entry name" value="Glycos_transf_2"/>
    <property type="match status" value="1"/>
</dbReference>
<proteinExistence type="predicted"/>
<keyword evidence="1" id="KW-0472">Membrane</keyword>
<dbReference type="AlphaFoldDB" id="A0A0M0BT93"/>
<keyword evidence="1" id="KW-1133">Transmembrane helix</keyword>